<evidence type="ECO:0000313" key="3">
    <source>
        <dbReference type="Proteomes" id="UP001140172"/>
    </source>
</evidence>
<dbReference type="Proteomes" id="UP001140172">
    <property type="component" value="Unassembled WGS sequence"/>
</dbReference>
<dbReference type="PANTHER" id="PTHR39219:SF1">
    <property type="entry name" value="ER MEMBRANE PROTEIN COMPLEX SUBUNIT 10"/>
    <property type="match status" value="1"/>
</dbReference>
<keyword evidence="3" id="KW-1185">Reference proteome</keyword>
<feature type="chain" id="PRO_5040731563" description="ER membrane protein complex subunit 10" evidence="1">
    <location>
        <begin position="24"/>
        <end position="214"/>
    </location>
</feature>
<comment type="caution">
    <text evidence="2">The sequence shown here is derived from an EMBL/GenBank/DDBJ whole genome shotgun (WGS) entry which is preliminary data.</text>
</comment>
<evidence type="ECO:0000256" key="1">
    <source>
        <dbReference type="SAM" id="SignalP"/>
    </source>
</evidence>
<name>A0A9W8LMG5_9FUNG</name>
<proteinExistence type="predicted"/>
<feature type="signal peptide" evidence="1">
    <location>
        <begin position="1"/>
        <end position="23"/>
    </location>
</feature>
<dbReference type="CDD" id="cd22209">
    <property type="entry name" value="EMC10"/>
    <property type="match status" value="1"/>
</dbReference>
<gene>
    <name evidence="2" type="ORF">GGI15_001517</name>
</gene>
<feature type="non-terminal residue" evidence="2">
    <location>
        <position position="214"/>
    </location>
</feature>
<protein>
    <recommendedName>
        <fullName evidence="4">ER membrane protein complex subunit 10</fullName>
    </recommendedName>
</protein>
<evidence type="ECO:0000313" key="2">
    <source>
        <dbReference type="EMBL" id="KAJ2786427.1"/>
    </source>
</evidence>
<dbReference type="EMBL" id="JANBUM010000062">
    <property type="protein sequence ID" value="KAJ2786427.1"/>
    <property type="molecule type" value="Genomic_DNA"/>
</dbReference>
<sequence>MRLLNPSAFLPLLVLGALSSVYAELLVPDTLSVYDNLNSDQFTQRGELVLSDPAEYSSVGLQSPPVIDYSTVANWTTDGSTYAVLLQSHKTDAQLVLTVPRCRLNGDRVIKERFVVHAAADGSLLHVDYTAGKATNCKDSHSVLEAPKFTTDVVVKRRVQGPTPELAQAASIDLTTGKEKTPVPQKSFLVKYWYYIVPIMLLLLLGGGEEPQQE</sequence>
<dbReference type="Pfam" id="PF21203">
    <property type="entry name" value="ECM10"/>
    <property type="match status" value="1"/>
</dbReference>
<dbReference type="OrthoDB" id="1894652at2759"/>
<accession>A0A9W8LMG5</accession>
<organism evidence="2 3">
    <name type="scientific">Coemansia interrupta</name>
    <dbReference type="NCBI Taxonomy" id="1126814"/>
    <lineage>
        <taxon>Eukaryota</taxon>
        <taxon>Fungi</taxon>
        <taxon>Fungi incertae sedis</taxon>
        <taxon>Zoopagomycota</taxon>
        <taxon>Kickxellomycotina</taxon>
        <taxon>Kickxellomycetes</taxon>
        <taxon>Kickxellales</taxon>
        <taxon>Kickxellaceae</taxon>
        <taxon>Coemansia</taxon>
    </lineage>
</organism>
<dbReference type="PANTHER" id="PTHR39219">
    <property type="entry name" value="ER MEMBRANE PROTEIN COMPLEX SUBUNIT 10"/>
    <property type="match status" value="1"/>
</dbReference>
<reference evidence="2" key="1">
    <citation type="submission" date="2022-07" db="EMBL/GenBank/DDBJ databases">
        <title>Phylogenomic reconstructions and comparative analyses of Kickxellomycotina fungi.</title>
        <authorList>
            <person name="Reynolds N.K."/>
            <person name="Stajich J.E."/>
            <person name="Barry K."/>
            <person name="Grigoriev I.V."/>
            <person name="Crous P."/>
            <person name="Smith M.E."/>
        </authorList>
    </citation>
    <scope>NUCLEOTIDE SEQUENCE</scope>
    <source>
        <strain evidence="2">BCRC 34489</strain>
    </source>
</reference>
<dbReference type="AlphaFoldDB" id="A0A9W8LMG5"/>
<keyword evidence="1" id="KW-0732">Signal</keyword>
<evidence type="ECO:0008006" key="4">
    <source>
        <dbReference type="Google" id="ProtNLM"/>
    </source>
</evidence>